<evidence type="ECO:0000313" key="2">
    <source>
        <dbReference type="EMBL" id="KAF6749080.1"/>
    </source>
</evidence>
<dbReference type="EMBL" id="JACGCI010000066">
    <property type="protein sequence ID" value="KAF6749080.1"/>
    <property type="molecule type" value="Genomic_DNA"/>
</dbReference>
<sequence>MLLVIALLLGLGRPIADTRDDLISRDVYELSDIKALTRELSDSDILDLLTLHDLNLILVDTREFDESQIIEELYRRRRGCMKLHTRPDGTKFYLNDGCK</sequence>
<organism evidence="2 3">
    <name type="scientific">Ephemerocybe angulata</name>
    <dbReference type="NCBI Taxonomy" id="980116"/>
    <lineage>
        <taxon>Eukaryota</taxon>
        <taxon>Fungi</taxon>
        <taxon>Dikarya</taxon>
        <taxon>Basidiomycota</taxon>
        <taxon>Agaricomycotina</taxon>
        <taxon>Agaricomycetes</taxon>
        <taxon>Agaricomycetidae</taxon>
        <taxon>Agaricales</taxon>
        <taxon>Agaricineae</taxon>
        <taxon>Psathyrellaceae</taxon>
        <taxon>Ephemerocybe</taxon>
    </lineage>
</organism>
<dbReference type="AlphaFoldDB" id="A0A8H6HMC9"/>
<evidence type="ECO:0000313" key="3">
    <source>
        <dbReference type="Proteomes" id="UP000521943"/>
    </source>
</evidence>
<keyword evidence="1" id="KW-0732">Signal</keyword>
<gene>
    <name evidence="2" type="ORF">DFP72DRAFT_914613</name>
</gene>
<feature type="signal peptide" evidence="1">
    <location>
        <begin position="1"/>
        <end position="18"/>
    </location>
</feature>
<keyword evidence="3" id="KW-1185">Reference proteome</keyword>
<name>A0A8H6HMC9_9AGAR</name>
<dbReference type="Proteomes" id="UP000521943">
    <property type="component" value="Unassembled WGS sequence"/>
</dbReference>
<protein>
    <submittedName>
        <fullName evidence="2">Uncharacterized protein</fullName>
    </submittedName>
</protein>
<evidence type="ECO:0000256" key="1">
    <source>
        <dbReference type="SAM" id="SignalP"/>
    </source>
</evidence>
<proteinExistence type="predicted"/>
<comment type="caution">
    <text evidence="2">The sequence shown here is derived from an EMBL/GenBank/DDBJ whole genome shotgun (WGS) entry which is preliminary data.</text>
</comment>
<dbReference type="OrthoDB" id="10565388at2759"/>
<feature type="chain" id="PRO_5033986809" evidence="1">
    <location>
        <begin position="19"/>
        <end position="99"/>
    </location>
</feature>
<reference evidence="2 3" key="1">
    <citation type="submission" date="2020-07" db="EMBL/GenBank/DDBJ databases">
        <title>Comparative genomics of pyrophilous fungi reveals a link between fire events and developmental genes.</title>
        <authorList>
            <consortium name="DOE Joint Genome Institute"/>
            <person name="Steindorff A.S."/>
            <person name="Carver A."/>
            <person name="Calhoun S."/>
            <person name="Stillman K."/>
            <person name="Liu H."/>
            <person name="Lipzen A."/>
            <person name="Pangilinan J."/>
            <person name="Labutti K."/>
            <person name="Bruns T.D."/>
            <person name="Grigoriev I.V."/>
        </authorList>
    </citation>
    <scope>NUCLEOTIDE SEQUENCE [LARGE SCALE GENOMIC DNA]</scope>
    <source>
        <strain evidence="2 3">CBS 144469</strain>
    </source>
</reference>
<accession>A0A8H6HMC9</accession>